<accession>A0A1E4U1A5</accession>
<dbReference type="PROSITE" id="PS50294">
    <property type="entry name" value="WD_REPEATS_REGION"/>
    <property type="match status" value="1"/>
</dbReference>
<dbReference type="AlphaFoldDB" id="A0A1E4U1A5"/>
<dbReference type="STRING" id="669874.A0A1E4U1A5"/>
<proteinExistence type="predicted"/>
<gene>
    <name evidence="2" type="ORF">PACTADRAFT_47622</name>
</gene>
<dbReference type="Proteomes" id="UP000094236">
    <property type="component" value="Unassembled WGS sequence"/>
</dbReference>
<dbReference type="SMART" id="SM00320">
    <property type="entry name" value="WD40"/>
    <property type="match status" value="2"/>
</dbReference>
<dbReference type="InterPro" id="IPR015943">
    <property type="entry name" value="WD40/YVTN_repeat-like_dom_sf"/>
</dbReference>
<name>A0A1E4U1A5_PACTA</name>
<dbReference type="EMBL" id="KV454011">
    <property type="protein sequence ID" value="ODV97767.1"/>
    <property type="molecule type" value="Genomic_DNA"/>
</dbReference>
<dbReference type="PANTHER" id="PTHR43991">
    <property type="entry name" value="WD REPEAT PROTEIN (AFU_ORTHOLOGUE AFUA_8G05640)-RELATED"/>
    <property type="match status" value="1"/>
</dbReference>
<feature type="repeat" description="WD" evidence="1">
    <location>
        <begin position="331"/>
        <end position="365"/>
    </location>
</feature>
<dbReference type="Pfam" id="PF00400">
    <property type="entry name" value="WD40"/>
    <property type="match status" value="1"/>
</dbReference>
<evidence type="ECO:0000313" key="2">
    <source>
        <dbReference type="EMBL" id="ODV97767.1"/>
    </source>
</evidence>
<dbReference type="PROSITE" id="PS50082">
    <property type="entry name" value="WD_REPEATS_2"/>
    <property type="match status" value="1"/>
</dbReference>
<dbReference type="Gene3D" id="2.130.10.10">
    <property type="entry name" value="YVTN repeat-like/Quinoprotein amine dehydrogenase"/>
    <property type="match status" value="1"/>
</dbReference>
<dbReference type="OrthoDB" id="20669at2759"/>
<dbReference type="InterPro" id="IPR036322">
    <property type="entry name" value="WD40_repeat_dom_sf"/>
</dbReference>
<dbReference type="InterPro" id="IPR001680">
    <property type="entry name" value="WD40_rpt"/>
</dbReference>
<protein>
    <submittedName>
        <fullName evidence="2">Uncharacterized protein</fullName>
    </submittedName>
</protein>
<evidence type="ECO:0000256" key="1">
    <source>
        <dbReference type="PROSITE-ProRule" id="PRU00221"/>
    </source>
</evidence>
<organism evidence="2 3">
    <name type="scientific">Pachysolen tannophilus NRRL Y-2460</name>
    <dbReference type="NCBI Taxonomy" id="669874"/>
    <lineage>
        <taxon>Eukaryota</taxon>
        <taxon>Fungi</taxon>
        <taxon>Dikarya</taxon>
        <taxon>Ascomycota</taxon>
        <taxon>Saccharomycotina</taxon>
        <taxon>Pichiomycetes</taxon>
        <taxon>Pachysolenaceae</taxon>
        <taxon>Pachysolen</taxon>
    </lineage>
</organism>
<evidence type="ECO:0000313" key="3">
    <source>
        <dbReference type="Proteomes" id="UP000094236"/>
    </source>
</evidence>
<keyword evidence="3" id="KW-1185">Reference proteome</keyword>
<keyword evidence="1" id="KW-0853">WD repeat</keyword>
<reference evidence="3" key="1">
    <citation type="submission" date="2016-05" db="EMBL/GenBank/DDBJ databases">
        <title>Comparative genomics of biotechnologically important yeasts.</title>
        <authorList>
            <consortium name="DOE Joint Genome Institute"/>
            <person name="Riley R."/>
            <person name="Haridas S."/>
            <person name="Wolfe K.H."/>
            <person name="Lopes M.R."/>
            <person name="Hittinger C.T."/>
            <person name="Goker M."/>
            <person name="Salamov A."/>
            <person name="Wisecaver J."/>
            <person name="Long T.M."/>
            <person name="Aerts A.L."/>
            <person name="Barry K."/>
            <person name="Choi C."/>
            <person name="Clum A."/>
            <person name="Coughlan A.Y."/>
            <person name="Deshpande S."/>
            <person name="Douglass A.P."/>
            <person name="Hanson S.J."/>
            <person name="Klenk H.-P."/>
            <person name="Labutti K."/>
            <person name="Lapidus A."/>
            <person name="Lindquist E."/>
            <person name="Lipzen A."/>
            <person name="Meier-Kolthoff J.P."/>
            <person name="Ohm R.A."/>
            <person name="Otillar R.P."/>
            <person name="Pangilinan J."/>
            <person name="Peng Y."/>
            <person name="Rokas A."/>
            <person name="Rosa C.A."/>
            <person name="Scheuner C."/>
            <person name="Sibirny A.A."/>
            <person name="Slot J.C."/>
            <person name="Stielow J.B."/>
            <person name="Sun H."/>
            <person name="Kurtzman C.P."/>
            <person name="Blackwell M."/>
            <person name="Grigoriev I.V."/>
            <person name="Jeffries T.W."/>
        </authorList>
    </citation>
    <scope>NUCLEOTIDE SEQUENCE [LARGE SCALE GENOMIC DNA]</scope>
    <source>
        <strain evidence="3">NRRL Y-2460</strain>
    </source>
</reference>
<sequence>MDRTTRIQDYELENSLLDFYFNSIFSSTNSSNKLFTRKELMNLMINYERSYYSNHMCCTGTVSSIDAESLNILNRDSTTYVDIQGLSWNDPEQRANIFNKRSLFFKSYTNFENSIEMSSHNCTRLANSNNEYWYFNKFFIIPNMYLNHFQLRNLVAFNELNEIIYVENKLNQVVGSSDFNVKRLNPINSKQEVIFASNDFSNDYGDEESLKVSTLNSYKDLVISGLYNGTIIIHNKGSDLTLKHTLTTNPQAITNFIDINSQDNELLISSNDGKLRFFSLSVLKTSREIDAENPINCLTKNPLNYNQILLAGDRPESVIIDKRSNRDCLELTGHRDYSFSCDWNPNGYLVATGNQDSTVKLYDLRYLSKNKEDDNSLKTLGGKLKGAVRNLKFDLDGNFLAFGESLDNVYCINLQENELNYQSINFIGKITGLNFIRNQNNFGQLLSIGISDECTGGILQYAFESSSKVIDLYNDGEFI</sequence>
<dbReference type="SUPFAM" id="SSF50978">
    <property type="entry name" value="WD40 repeat-like"/>
    <property type="match status" value="1"/>
</dbReference>
<dbReference type="PANTHER" id="PTHR43991:SF12">
    <property type="entry name" value="WD REPEAT PROTEIN (AFU_ORTHOLOGUE AFUA_8G05640)"/>
    <property type="match status" value="1"/>
</dbReference>